<dbReference type="SUPFAM" id="SSF53187">
    <property type="entry name" value="Zn-dependent exopeptidases"/>
    <property type="match status" value="1"/>
</dbReference>
<evidence type="ECO:0000256" key="2">
    <source>
        <dbReference type="PIRSR" id="PIRSR005962-1"/>
    </source>
</evidence>
<dbReference type="Pfam" id="PF01546">
    <property type="entry name" value="Peptidase_M20"/>
    <property type="match status" value="1"/>
</dbReference>
<proteinExistence type="predicted"/>
<protein>
    <submittedName>
        <fullName evidence="5">N-acyl-L-amino acid amidohydrolase</fullName>
        <ecNumber evidence="5">3.5.1.14</ecNumber>
    </submittedName>
</protein>
<keyword evidence="2" id="KW-0464">Manganese</keyword>
<keyword evidence="6" id="KW-1185">Reference proteome</keyword>
<dbReference type="Proteomes" id="UP000001364">
    <property type="component" value="Chromosome"/>
</dbReference>
<sequence>MIGRVSTLALVAGLAMGAPAMAAPSAAKVEAAAKAVQPKVVAWRRDIHENPELGNQEVRTAALIAKELKALGIEVREGVGKTGVVGVLKGGKPGKVVALRADMDALPVEEKTGLPFASKVKATWEGRTVPVMHACGHDTHVAMLLGAATVLAGMKQDIQGTVVFIFQPAEEGPPAGEEGGAKLMIRDGALDNPKVDAVFGVHIGPGDPHELNYRPEGFYASSDRITITVKGRQTHGARPWAGIDMASVAADIIQATNQIAARQVDVGVSPSVLTIATINMGFRQNIIPEDLKMEGTMRTFSKERREDLIARMQKSVTAIGDRYGAKAEVAFTQPYPVTYNDPALSKWVKGTLEKASPGKVDDNAALVTGAEDFSMYAEKVPGVFIQLGGRKADVPRETVPVNHSPYFDVDEAVFETGVKAHAFMALDYLAKK</sequence>
<dbReference type="PANTHER" id="PTHR11014">
    <property type="entry name" value="PEPTIDASE M20 FAMILY MEMBER"/>
    <property type="match status" value="1"/>
</dbReference>
<name>A0A0H3C9C6_CAUVN</name>
<dbReference type="OrthoDB" id="9777385at2"/>
<gene>
    <name evidence="5" type="ordered locus">CCNA_02540</name>
</gene>
<evidence type="ECO:0000313" key="5">
    <source>
        <dbReference type="EMBL" id="ACL96005.1"/>
    </source>
</evidence>
<accession>A0A0H3C9C6</accession>
<feature type="domain" description="Peptidase M20 dimerisation" evidence="4">
    <location>
        <begin position="225"/>
        <end position="319"/>
    </location>
</feature>
<feature type="binding site" evidence="2">
    <location>
        <position position="137"/>
    </location>
    <ligand>
        <name>Mn(2+)</name>
        <dbReference type="ChEBI" id="CHEBI:29035"/>
        <label>2</label>
    </ligand>
</feature>
<keyword evidence="3" id="KW-0732">Signal</keyword>
<dbReference type="RefSeq" id="WP_012640497.1">
    <property type="nucleotide sequence ID" value="NC_011916.1"/>
</dbReference>
<dbReference type="GO" id="GO:0004046">
    <property type="term" value="F:aminoacylase activity"/>
    <property type="evidence" value="ECO:0007669"/>
    <property type="project" value="UniProtKB-EC"/>
</dbReference>
<dbReference type="NCBIfam" id="TIGR01891">
    <property type="entry name" value="amidohydrolases"/>
    <property type="match status" value="1"/>
</dbReference>
<dbReference type="AlphaFoldDB" id="A0A0H3C9C6"/>
<evidence type="ECO:0000256" key="3">
    <source>
        <dbReference type="SAM" id="SignalP"/>
    </source>
</evidence>
<comment type="cofactor">
    <cofactor evidence="2">
        <name>Mn(2+)</name>
        <dbReference type="ChEBI" id="CHEBI:29035"/>
    </cofactor>
    <text evidence="2">The Mn(2+) ion enhances activity.</text>
</comment>
<evidence type="ECO:0000313" key="6">
    <source>
        <dbReference type="Proteomes" id="UP000001364"/>
    </source>
</evidence>
<dbReference type="InterPro" id="IPR002933">
    <property type="entry name" value="Peptidase_M20"/>
</dbReference>
<dbReference type="InterPro" id="IPR017439">
    <property type="entry name" value="Amidohydrolase"/>
</dbReference>
<feature type="binding site" evidence="2">
    <location>
        <position position="202"/>
    </location>
    <ligand>
        <name>Mn(2+)</name>
        <dbReference type="ChEBI" id="CHEBI:29035"/>
        <label>2</label>
    </ligand>
</feature>
<feature type="chain" id="PRO_5002605850" evidence="3">
    <location>
        <begin position="23"/>
        <end position="432"/>
    </location>
</feature>
<dbReference type="Gene3D" id="3.40.630.10">
    <property type="entry name" value="Zn peptidases"/>
    <property type="match status" value="1"/>
</dbReference>
<dbReference type="HOGENOM" id="CLU_023257_0_1_5"/>
<dbReference type="CDD" id="cd05667">
    <property type="entry name" value="M20_Acy1-like"/>
    <property type="match status" value="1"/>
</dbReference>
<feature type="binding site" evidence="2">
    <location>
        <position position="403"/>
    </location>
    <ligand>
        <name>Mn(2+)</name>
        <dbReference type="ChEBI" id="CHEBI:29035"/>
        <label>2</label>
    </ligand>
</feature>
<evidence type="ECO:0000256" key="1">
    <source>
        <dbReference type="ARBA" id="ARBA00022801"/>
    </source>
</evidence>
<dbReference type="PATRIC" id="fig|565050.3.peg.2491"/>
<dbReference type="GO" id="GO:0046872">
    <property type="term" value="F:metal ion binding"/>
    <property type="evidence" value="ECO:0007669"/>
    <property type="project" value="UniProtKB-KW"/>
</dbReference>
<keyword evidence="2" id="KW-0479">Metal-binding</keyword>
<dbReference type="EMBL" id="CP001340">
    <property type="protein sequence ID" value="ACL96005.1"/>
    <property type="molecule type" value="Genomic_DNA"/>
</dbReference>
<feature type="signal peptide" evidence="3">
    <location>
        <begin position="1"/>
        <end position="22"/>
    </location>
</feature>
<dbReference type="PANTHER" id="PTHR11014:SF63">
    <property type="entry name" value="METALLOPEPTIDASE, PUTATIVE (AFU_ORTHOLOGUE AFUA_6G09600)-RELATED"/>
    <property type="match status" value="1"/>
</dbReference>
<dbReference type="RefSeq" id="YP_002517913.1">
    <property type="nucleotide sequence ID" value="NC_011916.1"/>
</dbReference>
<dbReference type="SUPFAM" id="SSF55031">
    <property type="entry name" value="Bacterial exopeptidase dimerisation domain"/>
    <property type="match status" value="1"/>
</dbReference>
<keyword evidence="1 5" id="KW-0378">Hydrolase</keyword>
<dbReference type="PhylomeDB" id="A0A0H3C9C6"/>
<dbReference type="EC" id="3.5.1.14" evidence="5"/>
<feature type="binding site" evidence="2">
    <location>
        <position position="135"/>
    </location>
    <ligand>
        <name>Mn(2+)</name>
        <dbReference type="ChEBI" id="CHEBI:29035"/>
        <label>2</label>
    </ligand>
</feature>
<dbReference type="Gene3D" id="3.30.70.360">
    <property type="match status" value="1"/>
</dbReference>
<dbReference type="InterPro" id="IPR036264">
    <property type="entry name" value="Bact_exopeptidase_dim_dom"/>
</dbReference>
<dbReference type="Pfam" id="PF07687">
    <property type="entry name" value="M20_dimer"/>
    <property type="match status" value="1"/>
</dbReference>
<dbReference type="PIRSF" id="PIRSF005962">
    <property type="entry name" value="Pept_M20D_amidohydro"/>
    <property type="match status" value="1"/>
</dbReference>
<evidence type="ECO:0000259" key="4">
    <source>
        <dbReference type="Pfam" id="PF07687"/>
    </source>
</evidence>
<feature type="binding site" evidence="2">
    <location>
        <position position="171"/>
    </location>
    <ligand>
        <name>Mn(2+)</name>
        <dbReference type="ChEBI" id="CHEBI:29035"/>
        <label>2</label>
    </ligand>
</feature>
<dbReference type="KEGG" id="ccs:CCNA_02540"/>
<organism evidence="5 6">
    <name type="scientific">Caulobacter vibrioides (strain NA1000 / CB15N)</name>
    <name type="common">Caulobacter crescentus</name>
    <dbReference type="NCBI Taxonomy" id="565050"/>
    <lineage>
        <taxon>Bacteria</taxon>
        <taxon>Pseudomonadati</taxon>
        <taxon>Pseudomonadota</taxon>
        <taxon>Alphaproteobacteria</taxon>
        <taxon>Caulobacterales</taxon>
        <taxon>Caulobacteraceae</taxon>
        <taxon>Caulobacter</taxon>
    </lineage>
</organism>
<dbReference type="GeneID" id="7330693"/>
<dbReference type="InterPro" id="IPR011650">
    <property type="entry name" value="Peptidase_M20_dimer"/>
</dbReference>
<reference evidence="5 6" key="1">
    <citation type="journal article" date="2010" name="J. Bacteriol.">
        <title>The genetic basis of laboratory adaptation in Caulobacter crescentus.</title>
        <authorList>
            <person name="Marks M.E."/>
            <person name="Castro-Rojas C.M."/>
            <person name="Teiling C."/>
            <person name="Du L."/>
            <person name="Kapatral V."/>
            <person name="Walunas T.L."/>
            <person name="Crosson S."/>
        </authorList>
    </citation>
    <scope>NUCLEOTIDE SEQUENCE [LARGE SCALE GENOMIC DNA]</scope>
    <source>
        <strain evidence="6">NA1000 / CB15N</strain>
    </source>
</reference>